<feature type="domain" description="Dienelactone hydrolase" evidence="1">
    <location>
        <begin position="39"/>
        <end position="237"/>
    </location>
</feature>
<dbReference type="Pfam" id="PF01738">
    <property type="entry name" value="DLH"/>
    <property type="match status" value="1"/>
</dbReference>
<dbReference type="EMBL" id="OY731400">
    <property type="protein sequence ID" value="CAJ1941216.1"/>
    <property type="molecule type" value="Genomic_DNA"/>
</dbReference>
<name>A0AA86S449_9FABA</name>
<evidence type="ECO:0000313" key="2">
    <source>
        <dbReference type="EMBL" id="CAJ1941216.1"/>
    </source>
</evidence>
<gene>
    <name evidence="2" type="ORF">AYBTSS11_LOCUS10147</name>
</gene>
<dbReference type="Gene3D" id="3.40.50.1820">
    <property type="entry name" value="alpha/beta hydrolase"/>
    <property type="match status" value="1"/>
</dbReference>
<dbReference type="Proteomes" id="UP001189624">
    <property type="component" value="Chromosome 3"/>
</dbReference>
<evidence type="ECO:0000313" key="3">
    <source>
        <dbReference type="Proteomes" id="UP001189624"/>
    </source>
</evidence>
<keyword evidence="3" id="KW-1185">Reference proteome</keyword>
<dbReference type="SUPFAM" id="SSF53474">
    <property type="entry name" value="alpha/beta-Hydrolases"/>
    <property type="match status" value="1"/>
</dbReference>
<dbReference type="PANTHER" id="PTHR17630">
    <property type="entry name" value="DIENELACTONE HYDROLASE"/>
    <property type="match status" value="1"/>
</dbReference>
<organism evidence="2 3">
    <name type="scientific">Sphenostylis stenocarpa</name>
    <dbReference type="NCBI Taxonomy" id="92480"/>
    <lineage>
        <taxon>Eukaryota</taxon>
        <taxon>Viridiplantae</taxon>
        <taxon>Streptophyta</taxon>
        <taxon>Embryophyta</taxon>
        <taxon>Tracheophyta</taxon>
        <taxon>Spermatophyta</taxon>
        <taxon>Magnoliopsida</taxon>
        <taxon>eudicotyledons</taxon>
        <taxon>Gunneridae</taxon>
        <taxon>Pentapetalae</taxon>
        <taxon>rosids</taxon>
        <taxon>fabids</taxon>
        <taxon>Fabales</taxon>
        <taxon>Fabaceae</taxon>
        <taxon>Papilionoideae</taxon>
        <taxon>50 kb inversion clade</taxon>
        <taxon>NPAAA clade</taxon>
        <taxon>indigoferoid/millettioid clade</taxon>
        <taxon>Phaseoleae</taxon>
        <taxon>Sphenostylis</taxon>
    </lineage>
</organism>
<evidence type="ECO:0000259" key="1">
    <source>
        <dbReference type="Pfam" id="PF01738"/>
    </source>
</evidence>
<dbReference type="InterPro" id="IPR029058">
    <property type="entry name" value="AB_hydrolase_fold"/>
</dbReference>
<proteinExistence type="predicted"/>
<accession>A0AA86S449</accession>
<dbReference type="InterPro" id="IPR002925">
    <property type="entry name" value="Dienelactn_hydro"/>
</dbReference>
<protein>
    <recommendedName>
        <fullName evidence="1">Dienelactone hydrolase domain-containing protein</fullName>
    </recommendedName>
</protein>
<dbReference type="Gramene" id="rna-AYBTSS11_LOCUS10147">
    <property type="protein sequence ID" value="CAJ1941216.1"/>
    <property type="gene ID" value="gene-AYBTSS11_LOCUS10147"/>
</dbReference>
<dbReference type="GO" id="GO:0016787">
    <property type="term" value="F:hydrolase activity"/>
    <property type="evidence" value="ECO:0007669"/>
    <property type="project" value="InterPro"/>
</dbReference>
<sequence>MVGGGCFSNHPILNGTSGAGNVTNIGGVNSYVTGCPLSILAILLVSDVYGYKAPNLRKIADKVAASGYYVVVPDFVHDDPFDPKNKKRPNDVWVKEHDPGKGSETARPVIEVLRRKGASAVGIAGFCWGAKTVTNLGKSDLVQASVLLHPSYITVDDIRGIKSPIAILGAEYDSLTPPKLVKEFKQVLDAKPEVDSYVKIFLNASHGWTLRYDPNDPRAVKESDAAHKIMIDWFDKHLKK</sequence>
<dbReference type="PANTHER" id="PTHR17630:SF82">
    <property type="entry name" value="ENDO-1,3-1,4-BETA-D-GLUCANASE-LIKE PROTEIN"/>
    <property type="match status" value="1"/>
</dbReference>
<reference evidence="2" key="1">
    <citation type="submission" date="2023-10" db="EMBL/GenBank/DDBJ databases">
        <authorList>
            <person name="Domelevo Entfellner J.-B."/>
        </authorList>
    </citation>
    <scope>NUCLEOTIDE SEQUENCE</scope>
</reference>
<dbReference type="AlphaFoldDB" id="A0AA86S449"/>